<name>A0ABY4ZD65_9ACTN</name>
<gene>
    <name evidence="2" type="ORF">NFX46_26645</name>
</gene>
<dbReference type="RefSeq" id="WP_252552769.1">
    <property type="nucleotide sequence ID" value="NZ_CP099468.1"/>
</dbReference>
<protein>
    <submittedName>
        <fullName evidence="2">Uncharacterized protein</fullName>
    </submittedName>
</protein>
<proteinExistence type="predicted"/>
<keyword evidence="1" id="KW-0175">Coiled coil</keyword>
<feature type="coiled-coil region" evidence="1">
    <location>
        <begin position="2"/>
        <end position="36"/>
    </location>
</feature>
<accession>A0ABY4ZD65</accession>
<evidence type="ECO:0000313" key="3">
    <source>
        <dbReference type="Proteomes" id="UP001056374"/>
    </source>
</evidence>
<organism evidence="2 3">
    <name type="scientific">Streptomyces phaeoluteigriseus</name>
    <dbReference type="NCBI Taxonomy" id="114686"/>
    <lineage>
        <taxon>Bacteria</taxon>
        <taxon>Bacillati</taxon>
        <taxon>Actinomycetota</taxon>
        <taxon>Actinomycetes</taxon>
        <taxon>Kitasatosporales</taxon>
        <taxon>Streptomycetaceae</taxon>
        <taxon>Streptomyces</taxon>
        <taxon>Streptomyces aurantiacus group</taxon>
    </lineage>
</organism>
<dbReference type="EMBL" id="CP099468">
    <property type="protein sequence ID" value="USQ86978.1"/>
    <property type="molecule type" value="Genomic_DNA"/>
</dbReference>
<reference evidence="2" key="1">
    <citation type="submission" date="2022-06" db="EMBL/GenBank/DDBJ databases">
        <title>Complete genome sequence of soil microorganisms Streptomyces sp. Qhu-M197 isolated from Alpine meadows habitats on the Tibetan Plateau.</title>
        <authorList>
            <person name="Zhang B."/>
            <person name="Xiang X."/>
            <person name="Fan J."/>
        </authorList>
    </citation>
    <scope>NUCLEOTIDE SEQUENCE</scope>
    <source>
        <strain evidence="2">Qhu-M197</strain>
    </source>
</reference>
<keyword evidence="3" id="KW-1185">Reference proteome</keyword>
<sequence>MIAVTTEDLERAEAEAGRAAEELRAAEREYAALRTSTTAYDRHKDAVELADQAAVRARLLRQDWEVQQAARDRRAAAGEAAAREMAGAVEGLAVSRARAVEAVVEAVGAMGRALAALDAHDHLVRAAGVELKRRGLRSWEGEATGAGLDGSARIGGELWPLVDGAGVLGHCLAEEVAGLHPRHPLARPARGAYGGVSAAAGRDRMLALVRADRGC</sequence>
<evidence type="ECO:0000313" key="2">
    <source>
        <dbReference type="EMBL" id="USQ86978.1"/>
    </source>
</evidence>
<dbReference type="Proteomes" id="UP001056374">
    <property type="component" value="Chromosome"/>
</dbReference>
<evidence type="ECO:0000256" key="1">
    <source>
        <dbReference type="SAM" id="Coils"/>
    </source>
</evidence>